<dbReference type="GO" id="GO:0009231">
    <property type="term" value="P:riboflavin biosynthetic process"/>
    <property type="evidence" value="ECO:0007669"/>
    <property type="project" value="UniProtKB-KW"/>
</dbReference>
<evidence type="ECO:0000256" key="5">
    <source>
        <dbReference type="ARBA" id="ARBA00013950"/>
    </source>
</evidence>
<dbReference type="OrthoDB" id="9788537at2"/>
<dbReference type="EC" id="2.5.1.9" evidence="4 9"/>
<dbReference type="NCBIfam" id="TIGR00187">
    <property type="entry name" value="ribE"/>
    <property type="match status" value="1"/>
</dbReference>
<evidence type="ECO:0000256" key="9">
    <source>
        <dbReference type="NCBIfam" id="TIGR00187"/>
    </source>
</evidence>
<protein>
    <recommendedName>
        <fullName evidence="5 9">Riboflavin synthase</fullName>
        <ecNumber evidence="4 9">2.5.1.9</ecNumber>
    </recommendedName>
</protein>
<dbReference type="InterPro" id="IPR017938">
    <property type="entry name" value="Riboflavin_synthase-like_b-brl"/>
</dbReference>
<evidence type="ECO:0000256" key="3">
    <source>
        <dbReference type="ARBA" id="ARBA00004887"/>
    </source>
</evidence>
<feature type="repeat" description="Lumazine-binding" evidence="10">
    <location>
        <begin position="100"/>
        <end position="200"/>
    </location>
</feature>
<dbReference type="PIRSF" id="PIRSF000498">
    <property type="entry name" value="Riboflavin_syn_A"/>
    <property type="match status" value="1"/>
</dbReference>
<keyword evidence="6" id="KW-0686">Riboflavin biosynthesis</keyword>
<evidence type="ECO:0000256" key="8">
    <source>
        <dbReference type="ARBA" id="ARBA00022737"/>
    </source>
</evidence>
<dbReference type="PROSITE" id="PS51177">
    <property type="entry name" value="LUMAZINE_BIND"/>
    <property type="match status" value="2"/>
</dbReference>
<keyword evidence="7" id="KW-0808">Transferase</keyword>
<dbReference type="Proteomes" id="UP000244571">
    <property type="component" value="Chromosome"/>
</dbReference>
<comment type="function">
    <text evidence="2">Catalyzes the dismutation of two molecules of 6,7-dimethyl-8-ribityllumazine, resulting in the formation of riboflavin and 5-amino-6-(D-ribitylamino)uracil.</text>
</comment>
<dbReference type="InterPro" id="IPR001783">
    <property type="entry name" value="Lumazine-bd"/>
</dbReference>
<keyword evidence="13" id="KW-1185">Reference proteome</keyword>
<dbReference type="RefSeq" id="WP_108623355.1">
    <property type="nucleotide sequence ID" value="NZ_CP028901.1"/>
</dbReference>
<evidence type="ECO:0000256" key="7">
    <source>
        <dbReference type="ARBA" id="ARBA00022679"/>
    </source>
</evidence>
<dbReference type="CDD" id="cd00402">
    <property type="entry name" value="Riboflavin_synthase_like"/>
    <property type="match status" value="1"/>
</dbReference>
<sequence>MFTGIVQAVGVITKVSPIEMGEESGLRLSIEAGSLDMSDVKTGDSIAVQGACMTVTTMTQGGFTVDVSRESLNRTVGLSAVGQVNLEKSLCLGDPLGGHLVSGHVDGLGKVIEFHQVGESWKLVIDVPSNLGTYLAYKGSVAVNGVSLTVNDVVDLDGSTRFHINLIPHTVAMTTLQHLKPGDPVNIEVDTIARYVHRMIKATRITGR</sequence>
<dbReference type="EMBL" id="CP028901">
    <property type="protein sequence ID" value="AWB35899.1"/>
    <property type="molecule type" value="Genomic_DNA"/>
</dbReference>
<dbReference type="GO" id="GO:0004746">
    <property type="term" value="F:riboflavin synthase activity"/>
    <property type="evidence" value="ECO:0007669"/>
    <property type="project" value="UniProtKB-UniRule"/>
</dbReference>
<accession>A0A2R4XQ78</accession>
<evidence type="ECO:0000256" key="4">
    <source>
        <dbReference type="ARBA" id="ARBA00012827"/>
    </source>
</evidence>
<dbReference type="PANTHER" id="PTHR21098">
    <property type="entry name" value="RIBOFLAVIN SYNTHASE ALPHA CHAIN"/>
    <property type="match status" value="1"/>
</dbReference>
<dbReference type="InterPro" id="IPR023366">
    <property type="entry name" value="ATP_synth_asu-like_sf"/>
</dbReference>
<evidence type="ECO:0000256" key="6">
    <source>
        <dbReference type="ARBA" id="ARBA00022619"/>
    </source>
</evidence>
<dbReference type="PANTHER" id="PTHR21098:SF12">
    <property type="entry name" value="RIBOFLAVIN SYNTHASE"/>
    <property type="match status" value="1"/>
</dbReference>
<feature type="repeat" description="Lumazine-binding" evidence="10">
    <location>
        <begin position="1"/>
        <end position="99"/>
    </location>
</feature>
<evidence type="ECO:0000256" key="2">
    <source>
        <dbReference type="ARBA" id="ARBA00002803"/>
    </source>
</evidence>
<comment type="catalytic activity">
    <reaction evidence="1">
        <text>2 6,7-dimethyl-8-(1-D-ribityl)lumazine + H(+) = 5-amino-6-(D-ribitylamino)uracil + riboflavin</text>
        <dbReference type="Rhea" id="RHEA:20772"/>
        <dbReference type="ChEBI" id="CHEBI:15378"/>
        <dbReference type="ChEBI" id="CHEBI:15934"/>
        <dbReference type="ChEBI" id="CHEBI:57986"/>
        <dbReference type="ChEBI" id="CHEBI:58201"/>
        <dbReference type="EC" id="2.5.1.9"/>
    </reaction>
</comment>
<dbReference type="SUPFAM" id="SSF63380">
    <property type="entry name" value="Riboflavin synthase domain-like"/>
    <property type="match status" value="2"/>
</dbReference>
<dbReference type="AlphaFoldDB" id="A0A2R4XQ78"/>
<dbReference type="KEGG" id="boz:DBV39_17235"/>
<keyword evidence="8" id="KW-0677">Repeat</keyword>
<evidence type="ECO:0000313" key="12">
    <source>
        <dbReference type="EMBL" id="AWB35899.1"/>
    </source>
</evidence>
<reference evidence="12 13" key="1">
    <citation type="submission" date="2018-04" db="EMBL/GenBank/DDBJ databases">
        <title>Bordetella sp. HZ20 isolated from seawater.</title>
        <authorList>
            <person name="Sun C."/>
        </authorList>
    </citation>
    <scope>NUCLEOTIDE SEQUENCE [LARGE SCALE GENOMIC DNA]</scope>
    <source>
        <strain evidence="12 13">HZ20</strain>
    </source>
</reference>
<evidence type="ECO:0000259" key="11">
    <source>
        <dbReference type="PROSITE" id="PS51177"/>
    </source>
</evidence>
<dbReference type="Pfam" id="PF00677">
    <property type="entry name" value="Lum_binding"/>
    <property type="match status" value="2"/>
</dbReference>
<name>A0A2R4XQ78_9BURK</name>
<dbReference type="Gene3D" id="2.40.30.20">
    <property type="match status" value="2"/>
</dbReference>
<proteinExistence type="predicted"/>
<evidence type="ECO:0000256" key="10">
    <source>
        <dbReference type="PROSITE-ProRule" id="PRU00524"/>
    </source>
</evidence>
<dbReference type="FunFam" id="2.40.30.20:FF:000004">
    <property type="entry name" value="Riboflavin synthase, alpha subunit"/>
    <property type="match status" value="1"/>
</dbReference>
<organism evidence="12 13">
    <name type="scientific">Orrella marina</name>
    <dbReference type="NCBI Taxonomy" id="2163011"/>
    <lineage>
        <taxon>Bacteria</taxon>
        <taxon>Pseudomonadati</taxon>
        <taxon>Pseudomonadota</taxon>
        <taxon>Betaproteobacteria</taxon>
        <taxon>Burkholderiales</taxon>
        <taxon>Alcaligenaceae</taxon>
        <taxon>Orrella</taxon>
    </lineage>
</organism>
<evidence type="ECO:0000256" key="1">
    <source>
        <dbReference type="ARBA" id="ARBA00000968"/>
    </source>
</evidence>
<feature type="domain" description="Lumazine-binding" evidence="11">
    <location>
        <begin position="1"/>
        <end position="99"/>
    </location>
</feature>
<evidence type="ECO:0000313" key="13">
    <source>
        <dbReference type="Proteomes" id="UP000244571"/>
    </source>
</evidence>
<feature type="domain" description="Lumazine-binding" evidence="11">
    <location>
        <begin position="100"/>
        <end position="200"/>
    </location>
</feature>
<gene>
    <name evidence="12" type="ORF">DBV39_17235</name>
</gene>
<dbReference type="InterPro" id="IPR026017">
    <property type="entry name" value="Lumazine-bd_dom"/>
</dbReference>
<dbReference type="NCBIfam" id="NF006767">
    <property type="entry name" value="PRK09289.1"/>
    <property type="match status" value="1"/>
</dbReference>
<comment type="pathway">
    <text evidence="3">Cofactor biosynthesis; riboflavin biosynthesis; riboflavin from 2-hydroxy-3-oxobutyl phosphate and 5-amino-6-(D-ribitylamino)uracil: step 2/2.</text>
</comment>